<dbReference type="InterPro" id="IPR036259">
    <property type="entry name" value="MFS_trans_sf"/>
</dbReference>
<dbReference type="PANTHER" id="PTHR23504:SF15">
    <property type="entry name" value="MAJOR FACILITATOR SUPERFAMILY (MFS) PROFILE DOMAIN-CONTAINING PROTEIN"/>
    <property type="match status" value="1"/>
</dbReference>
<feature type="compositionally biased region" description="Basic and acidic residues" evidence="6">
    <location>
        <begin position="618"/>
        <end position="637"/>
    </location>
</feature>
<dbReference type="SUPFAM" id="SSF103473">
    <property type="entry name" value="MFS general substrate transporter"/>
    <property type="match status" value="1"/>
</dbReference>
<accession>A0A6G1GKW7</accession>
<comment type="subcellular location">
    <subcellularLocation>
        <location evidence="1">Membrane</location>
        <topology evidence="1">Multi-pass membrane protein</topology>
    </subcellularLocation>
</comment>
<dbReference type="PROSITE" id="PS50850">
    <property type="entry name" value="MFS"/>
    <property type="match status" value="1"/>
</dbReference>
<dbReference type="GO" id="GO:0016020">
    <property type="term" value="C:membrane"/>
    <property type="evidence" value="ECO:0007669"/>
    <property type="project" value="UniProtKB-SubCell"/>
</dbReference>
<feature type="transmembrane region" description="Helical" evidence="7">
    <location>
        <begin position="97"/>
        <end position="114"/>
    </location>
</feature>
<feature type="region of interest" description="Disordered" evidence="6">
    <location>
        <begin position="595"/>
        <end position="637"/>
    </location>
</feature>
<gene>
    <name evidence="9" type="ORF">K402DRAFT_238371</name>
</gene>
<organism evidence="9 10">
    <name type="scientific">Aulographum hederae CBS 113979</name>
    <dbReference type="NCBI Taxonomy" id="1176131"/>
    <lineage>
        <taxon>Eukaryota</taxon>
        <taxon>Fungi</taxon>
        <taxon>Dikarya</taxon>
        <taxon>Ascomycota</taxon>
        <taxon>Pezizomycotina</taxon>
        <taxon>Dothideomycetes</taxon>
        <taxon>Pleosporomycetidae</taxon>
        <taxon>Aulographales</taxon>
        <taxon>Aulographaceae</taxon>
    </lineage>
</organism>
<protein>
    <submittedName>
        <fullName evidence="9">MFS general substrate transporter</fullName>
    </submittedName>
</protein>
<evidence type="ECO:0000313" key="10">
    <source>
        <dbReference type="Proteomes" id="UP000800041"/>
    </source>
</evidence>
<dbReference type="InterPro" id="IPR020846">
    <property type="entry name" value="MFS_dom"/>
</dbReference>
<feature type="compositionally biased region" description="Basic and acidic residues" evidence="6">
    <location>
        <begin position="321"/>
        <end position="340"/>
    </location>
</feature>
<feature type="region of interest" description="Disordered" evidence="6">
    <location>
        <begin position="313"/>
        <end position="361"/>
    </location>
</feature>
<feature type="transmembrane region" description="Helical" evidence="7">
    <location>
        <begin position="571"/>
        <end position="589"/>
    </location>
</feature>
<dbReference type="PANTHER" id="PTHR23504">
    <property type="entry name" value="MAJOR FACILITATOR SUPERFAMILY DOMAIN-CONTAINING PROTEIN 10"/>
    <property type="match status" value="1"/>
</dbReference>
<evidence type="ECO:0000256" key="4">
    <source>
        <dbReference type="ARBA" id="ARBA00022989"/>
    </source>
</evidence>
<dbReference type="Pfam" id="PF07690">
    <property type="entry name" value="MFS_1"/>
    <property type="match status" value="1"/>
</dbReference>
<dbReference type="GO" id="GO:0022857">
    <property type="term" value="F:transmembrane transporter activity"/>
    <property type="evidence" value="ECO:0007669"/>
    <property type="project" value="InterPro"/>
</dbReference>
<evidence type="ECO:0000256" key="1">
    <source>
        <dbReference type="ARBA" id="ARBA00004141"/>
    </source>
</evidence>
<feature type="domain" description="Major facilitator superfamily (MFS) profile" evidence="8">
    <location>
        <begin position="25"/>
        <end position="595"/>
    </location>
</feature>
<feature type="compositionally biased region" description="Polar residues" evidence="6">
    <location>
        <begin position="341"/>
        <end position="359"/>
    </location>
</feature>
<keyword evidence="10" id="KW-1185">Reference proteome</keyword>
<feature type="transmembrane region" description="Helical" evidence="7">
    <location>
        <begin position="197"/>
        <end position="221"/>
    </location>
</feature>
<evidence type="ECO:0000256" key="7">
    <source>
        <dbReference type="SAM" id="Phobius"/>
    </source>
</evidence>
<feature type="transmembrane region" description="Helical" evidence="7">
    <location>
        <begin position="475"/>
        <end position="497"/>
    </location>
</feature>
<evidence type="ECO:0000256" key="3">
    <source>
        <dbReference type="ARBA" id="ARBA00022692"/>
    </source>
</evidence>
<evidence type="ECO:0000313" key="9">
    <source>
        <dbReference type="EMBL" id="KAF1981358.1"/>
    </source>
</evidence>
<keyword evidence="2" id="KW-0813">Transport</keyword>
<evidence type="ECO:0000256" key="2">
    <source>
        <dbReference type="ARBA" id="ARBA00022448"/>
    </source>
</evidence>
<evidence type="ECO:0000256" key="5">
    <source>
        <dbReference type="ARBA" id="ARBA00023136"/>
    </source>
</evidence>
<keyword evidence="4 7" id="KW-1133">Transmembrane helix</keyword>
<dbReference type="InterPro" id="IPR011701">
    <property type="entry name" value="MFS"/>
</dbReference>
<dbReference type="Gene3D" id="1.20.1250.20">
    <property type="entry name" value="MFS general substrate transporter like domains"/>
    <property type="match status" value="2"/>
</dbReference>
<dbReference type="AlphaFoldDB" id="A0A6G1GKW7"/>
<feature type="transmembrane region" description="Helical" evidence="7">
    <location>
        <begin position="441"/>
        <end position="463"/>
    </location>
</feature>
<proteinExistence type="predicted"/>
<evidence type="ECO:0000256" key="6">
    <source>
        <dbReference type="SAM" id="MobiDB-lite"/>
    </source>
</evidence>
<dbReference type="OrthoDB" id="10262656at2759"/>
<dbReference type="Proteomes" id="UP000800041">
    <property type="component" value="Unassembled WGS sequence"/>
</dbReference>
<feature type="transmembrane region" description="Helical" evidence="7">
    <location>
        <begin position="158"/>
        <end position="177"/>
    </location>
</feature>
<feature type="transmembrane region" description="Helical" evidence="7">
    <location>
        <begin position="126"/>
        <end position="146"/>
    </location>
</feature>
<keyword evidence="5 7" id="KW-0472">Membrane</keyword>
<evidence type="ECO:0000259" key="8">
    <source>
        <dbReference type="PROSITE" id="PS50850"/>
    </source>
</evidence>
<keyword evidence="3 7" id="KW-0812">Transmembrane</keyword>
<sequence>MASLRAQWRDSKAQSQETSPFPTRQLFVLALCRICEPIAFMSIFPYIYYMVKSFKLTDDETQLAVYAGMVTSAFAFAEFAAGVFWGRLSDKVGRKPILLMGMAGTGLSMLMFGFSRNLTTALIARALGGLLNGNIGVLQTTVAEVVTVEAHKARGFSIMPFVWCLGSIIGSGLGGTLAEPVKNYPSAFAPGSIWEQYPYLLPNVVCTVVVVVGVVIGVLFLEETHYGKKNQRDRGVELGHWLLQKTCNWKTTSSVDAKVGYFEETLAFLAEDEQPVQYHSTRSSPSLDAVTVPSARLGFHRALPDLNALDSSERLPASSTHDVEFRRSVESADTLREDNPCSRSMSPLSTAVDSSSNSFDLPDLPLPSKESQFLDPEEKTSLKEAFSPQVILNIVGYGILAFHTISMEQLLPVLFSMPESHEAPESAFKFSGGFQMSTKSIGVILSIQGFMQMIIQIFLFPLINKRFGNLITFRVTVMAYPFLYFLIPYLALLPGSLRMPAVYLVLLWKVTAQSSSYPSLGMMLANMAPSTTVLGTLNGAAASSASLCRAIGPTTSGLIQSAGSDLGYSGLAWWACSVIAVLGAAESIFMKEQRSKASTGRDSGETSEAGLFDPLLEESAHDRGSSTQARAERTRRV</sequence>
<feature type="transmembrane region" description="Helical" evidence="7">
    <location>
        <begin position="390"/>
        <end position="407"/>
    </location>
</feature>
<feature type="transmembrane region" description="Helical" evidence="7">
    <location>
        <begin position="26"/>
        <end position="51"/>
    </location>
</feature>
<feature type="transmembrane region" description="Helical" evidence="7">
    <location>
        <begin position="63"/>
        <end position="85"/>
    </location>
</feature>
<reference evidence="9" key="1">
    <citation type="journal article" date="2020" name="Stud. Mycol.">
        <title>101 Dothideomycetes genomes: a test case for predicting lifestyles and emergence of pathogens.</title>
        <authorList>
            <person name="Haridas S."/>
            <person name="Albert R."/>
            <person name="Binder M."/>
            <person name="Bloem J."/>
            <person name="Labutti K."/>
            <person name="Salamov A."/>
            <person name="Andreopoulos B."/>
            <person name="Baker S."/>
            <person name="Barry K."/>
            <person name="Bills G."/>
            <person name="Bluhm B."/>
            <person name="Cannon C."/>
            <person name="Castanera R."/>
            <person name="Culley D."/>
            <person name="Daum C."/>
            <person name="Ezra D."/>
            <person name="Gonzalez J."/>
            <person name="Henrissat B."/>
            <person name="Kuo A."/>
            <person name="Liang C."/>
            <person name="Lipzen A."/>
            <person name="Lutzoni F."/>
            <person name="Magnuson J."/>
            <person name="Mondo S."/>
            <person name="Nolan M."/>
            <person name="Ohm R."/>
            <person name="Pangilinan J."/>
            <person name="Park H.-J."/>
            <person name="Ramirez L."/>
            <person name="Alfaro M."/>
            <person name="Sun H."/>
            <person name="Tritt A."/>
            <person name="Yoshinaga Y."/>
            <person name="Zwiers L.-H."/>
            <person name="Turgeon B."/>
            <person name="Goodwin S."/>
            <person name="Spatafora J."/>
            <person name="Crous P."/>
            <person name="Grigoriev I."/>
        </authorList>
    </citation>
    <scope>NUCLEOTIDE SEQUENCE</scope>
    <source>
        <strain evidence="9">CBS 113979</strain>
    </source>
</reference>
<dbReference type="EMBL" id="ML977201">
    <property type="protein sequence ID" value="KAF1981358.1"/>
    <property type="molecule type" value="Genomic_DNA"/>
</dbReference>
<name>A0A6G1GKW7_9PEZI</name>